<sequence length="213" mass="22870">MQTRPDTTLRALRDLALLAAAGLAAASLWAGSLQEGYIVESGTWQQEVQRAGAEPWPQDGWYRLVPQQRALEVRAVRPADVAAAPADALYLHLPGAPLAEGVRPTYFAPSALQLPELGQDYELTFKGQRFALRVENVVKGMQYTIAYGGHTYSYVLGPFDATTTAVRLVADLDGDNLPDFLVQVDGAGYLLLSSRAVPGANLPAAELFASLDG</sequence>
<evidence type="ECO:0000313" key="1">
    <source>
        <dbReference type="EMBL" id="NML48576.1"/>
    </source>
</evidence>
<evidence type="ECO:0000313" key="2">
    <source>
        <dbReference type="Proteomes" id="UP000541185"/>
    </source>
</evidence>
<dbReference type="AlphaFoldDB" id="A0A848HC04"/>
<organism evidence="1 2">
    <name type="scientific">Ramlibacter agri</name>
    <dbReference type="NCBI Taxonomy" id="2728837"/>
    <lineage>
        <taxon>Bacteria</taxon>
        <taxon>Pseudomonadati</taxon>
        <taxon>Pseudomonadota</taxon>
        <taxon>Betaproteobacteria</taxon>
        <taxon>Burkholderiales</taxon>
        <taxon>Comamonadaceae</taxon>
        <taxon>Ramlibacter</taxon>
    </lineage>
</organism>
<proteinExistence type="predicted"/>
<dbReference type="RefSeq" id="WP_169422917.1">
    <property type="nucleotide sequence ID" value="NZ_JABBFX010000006.1"/>
</dbReference>
<dbReference type="Proteomes" id="UP000541185">
    <property type="component" value="Unassembled WGS sequence"/>
</dbReference>
<evidence type="ECO:0008006" key="3">
    <source>
        <dbReference type="Google" id="ProtNLM"/>
    </source>
</evidence>
<dbReference type="EMBL" id="JABBFX010000006">
    <property type="protein sequence ID" value="NML48576.1"/>
    <property type="molecule type" value="Genomic_DNA"/>
</dbReference>
<keyword evidence="2" id="KW-1185">Reference proteome</keyword>
<protein>
    <recommendedName>
        <fullName evidence="3">VCBS repeat-containing protein</fullName>
    </recommendedName>
</protein>
<name>A0A848HC04_9BURK</name>
<reference evidence="1 2" key="1">
    <citation type="submission" date="2020-04" db="EMBL/GenBank/DDBJ databases">
        <title>Ramlibacter sp. G-1-2-2 isolated from soil.</title>
        <authorList>
            <person name="Dahal R.H."/>
        </authorList>
    </citation>
    <scope>NUCLEOTIDE SEQUENCE [LARGE SCALE GENOMIC DNA]</scope>
    <source>
        <strain evidence="1 2">G-1-2-2</strain>
    </source>
</reference>
<accession>A0A848HC04</accession>
<comment type="caution">
    <text evidence="1">The sequence shown here is derived from an EMBL/GenBank/DDBJ whole genome shotgun (WGS) entry which is preliminary data.</text>
</comment>
<gene>
    <name evidence="1" type="ORF">HHL11_32830</name>
</gene>